<dbReference type="HOGENOM" id="CLU_035706_6_2_11"/>
<dbReference type="InterPro" id="IPR025246">
    <property type="entry name" value="IS30-like_HTH"/>
</dbReference>
<dbReference type="GO" id="GO:0004803">
    <property type="term" value="F:transposase activity"/>
    <property type="evidence" value="ECO:0007669"/>
    <property type="project" value="TreeGrafter"/>
</dbReference>
<dbReference type="EMBL" id="CP002994">
    <property type="protein sequence ID" value="AEM82241.1"/>
    <property type="molecule type" value="Genomic_DNA"/>
</dbReference>
<dbReference type="PANTHER" id="PTHR10948:SF23">
    <property type="entry name" value="TRANSPOSASE INSI FOR INSERTION SEQUENCE ELEMENT IS30A-RELATED"/>
    <property type="match status" value="1"/>
</dbReference>
<dbReference type="GO" id="GO:0032196">
    <property type="term" value="P:transposition"/>
    <property type="evidence" value="ECO:0007669"/>
    <property type="project" value="TreeGrafter"/>
</dbReference>
<dbReference type="eggNOG" id="COG2826">
    <property type="taxonomic scope" value="Bacteria"/>
</dbReference>
<sequence length="203" mass="23435">MDFEIRKDRTKPQGRKKLTREREAYSRLMQQGVSNREACRIVGIDERTGQKWRNGRHAYGNRKALPPVNAVAAPSGPSRYLPEADRIHIADRLREKATIRAIAAELGRSPSTVSREVRRNRTMGTRGTWHYRPHAAQARADARRPRPKPRKINEAPGLRDAVQAMLDEKWSPEQICQALRQKFPDRPEMHVTHTACIVRRFFS</sequence>
<dbReference type="Pfam" id="PF13936">
    <property type="entry name" value="HTH_38"/>
    <property type="match status" value="1"/>
</dbReference>
<evidence type="ECO:0000313" key="4">
    <source>
        <dbReference type="Proteomes" id="UP000008703"/>
    </source>
</evidence>
<evidence type="ECO:0000313" key="3">
    <source>
        <dbReference type="EMBL" id="AEM82241.1"/>
    </source>
</evidence>
<dbReference type="InterPro" id="IPR051917">
    <property type="entry name" value="Transposase-Integrase"/>
</dbReference>
<dbReference type="InterPro" id="IPR009057">
    <property type="entry name" value="Homeodomain-like_sf"/>
</dbReference>
<dbReference type="PANTHER" id="PTHR10948">
    <property type="entry name" value="TRANSPOSASE"/>
    <property type="match status" value="1"/>
</dbReference>
<dbReference type="SUPFAM" id="SSF46689">
    <property type="entry name" value="Homeodomain-like"/>
    <property type="match status" value="1"/>
</dbReference>
<feature type="domain" description="Transposase IS30-like HTH" evidence="2">
    <location>
        <begin position="79"/>
        <end position="120"/>
    </location>
</feature>
<proteinExistence type="predicted"/>
<dbReference type="KEGG" id="svl:Strvi_2521"/>
<organism evidence="3 4">
    <name type="scientific">Streptomyces violaceusniger (strain Tu 4113)</name>
    <dbReference type="NCBI Taxonomy" id="653045"/>
    <lineage>
        <taxon>Bacteria</taxon>
        <taxon>Bacillati</taxon>
        <taxon>Actinomycetota</taxon>
        <taxon>Actinomycetes</taxon>
        <taxon>Kitasatosporales</taxon>
        <taxon>Streptomycetaceae</taxon>
        <taxon>Streptomyces</taxon>
        <taxon>Streptomyces violaceusniger group</taxon>
    </lineage>
</organism>
<evidence type="ECO:0000259" key="2">
    <source>
        <dbReference type="Pfam" id="PF13936"/>
    </source>
</evidence>
<feature type="region of interest" description="Disordered" evidence="1">
    <location>
        <begin position="1"/>
        <end position="21"/>
    </location>
</feature>
<gene>
    <name evidence="3" type="ORF">Strvi_2521</name>
</gene>
<feature type="region of interest" description="Disordered" evidence="1">
    <location>
        <begin position="135"/>
        <end position="154"/>
    </location>
</feature>
<protein>
    <submittedName>
        <fullName evidence="3">Transposase</fullName>
    </submittedName>
</protein>
<dbReference type="GO" id="GO:0005829">
    <property type="term" value="C:cytosol"/>
    <property type="evidence" value="ECO:0007669"/>
    <property type="project" value="TreeGrafter"/>
</dbReference>
<accession>G2PCR3</accession>
<dbReference type="AlphaFoldDB" id="G2PCR3"/>
<dbReference type="Proteomes" id="UP000008703">
    <property type="component" value="Chromosome"/>
</dbReference>
<evidence type="ECO:0000256" key="1">
    <source>
        <dbReference type="SAM" id="MobiDB-lite"/>
    </source>
</evidence>
<reference evidence="3" key="1">
    <citation type="submission" date="2011-08" db="EMBL/GenBank/DDBJ databases">
        <title>Complete sequence of chromosome of Streptomyces violaceusniger Tu 4113.</title>
        <authorList>
            <consortium name="US DOE Joint Genome Institute"/>
            <person name="Lucas S."/>
            <person name="Han J."/>
            <person name="Lapidus A."/>
            <person name="Cheng J.-F."/>
            <person name="Goodwin L."/>
            <person name="Pitluck S."/>
            <person name="Peters L."/>
            <person name="Ivanova N."/>
            <person name="Daligault H."/>
            <person name="Detter J.C."/>
            <person name="Han C."/>
            <person name="Tapia R."/>
            <person name="Land M."/>
            <person name="Hauser L."/>
            <person name="Kyrpides N."/>
            <person name="Ivanova N."/>
            <person name="Pagani I."/>
            <person name="Hagen A."/>
            <person name="Katz L."/>
            <person name="Fiedler H.-P."/>
            <person name="Keasling J."/>
            <person name="Fortman J."/>
            <person name="Woyke T."/>
        </authorList>
    </citation>
    <scope>NUCLEOTIDE SEQUENCE [LARGE SCALE GENOMIC DNA]</scope>
    <source>
        <strain evidence="3">Tu 4113</strain>
    </source>
</reference>
<feature type="compositionally biased region" description="Basic and acidic residues" evidence="1">
    <location>
        <begin position="1"/>
        <end position="11"/>
    </location>
</feature>
<keyword evidence="4" id="KW-1185">Reference proteome</keyword>
<name>G2PCR3_STRV4</name>